<dbReference type="AlphaFoldDB" id="A0A060BXF2"/>
<feature type="non-terminal residue" evidence="1">
    <location>
        <position position="1"/>
    </location>
</feature>
<sequence>EAQLEMNHVPLKGDTILIEVQIKDKDGIRCLDSRKRVEFQLAGEGRLIQNQGTATGSRKIQAANGKAYIKAVIEGKCSVFATVEDMPVSSI</sequence>
<name>A0A060BXF2_9BACT</name>
<protein>
    <submittedName>
        <fullName evidence="1">CAZy families GH2 protein</fullName>
    </submittedName>
</protein>
<organism evidence="1">
    <name type="scientific">uncultured Candidatus Solibacter sp</name>
    <dbReference type="NCBI Taxonomy" id="708629"/>
    <lineage>
        <taxon>Bacteria</taxon>
        <taxon>Pseudomonadati</taxon>
        <taxon>Acidobacteriota</taxon>
        <taxon>Terriglobia</taxon>
        <taxon>Bryobacterales</taxon>
        <taxon>Solibacteraceae</taxon>
        <taxon>Candidatus Solibacter</taxon>
        <taxon>environmental samples</taxon>
    </lineage>
</organism>
<dbReference type="EMBL" id="KF120366">
    <property type="protein sequence ID" value="AIA87639.1"/>
    <property type="molecule type" value="Genomic_DNA"/>
</dbReference>
<reference evidence="1" key="1">
    <citation type="journal article" date="2013" name="Environ. Microbiol.">
        <title>Seasonally variable intestinal metagenomes of the red palm weevil (Rhynchophorus ferrugineus).</title>
        <authorList>
            <person name="Jia S."/>
            <person name="Zhang X."/>
            <person name="Zhang G."/>
            <person name="Yin A."/>
            <person name="Zhang S."/>
            <person name="Li F."/>
            <person name="Wang L."/>
            <person name="Zhao D."/>
            <person name="Yun Q."/>
            <person name="Tala"/>
            <person name="Wang J."/>
            <person name="Sun G."/>
            <person name="Baabdullah M."/>
            <person name="Yu X."/>
            <person name="Hu S."/>
            <person name="Al-Mssallem I.S."/>
            <person name="Yu J."/>
        </authorList>
    </citation>
    <scope>NUCLEOTIDE SEQUENCE</scope>
</reference>
<accession>A0A060BXF2</accession>
<proteinExistence type="predicted"/>
<dbReference type="Gene3D" id="2.60.40.10">
    <property type="entry name" value="Immunoglobulins"/>
    <property type="match status" value="1"/>
</dbReference>
<evidence type="ECO:0000313" key="1">
    <source>
        <dbReference type="EMBL" id="AIA87639.1"/>
    </source>
</evidence>
<dbReference type="InterPro" id="IPR013783">
    <property type="entry name" value="Ig-like_fold"/>
</dbReference>